<sequence>MSSLTTPLTLIAAVKEIEDVAITTADRKLNLPLRDLEKVTLGNEHQIKRSGRSRRSIGISTLWFLLVKIPIIVVVLLITCAWLCLRCRKKRDLVK</sequence>
<keyword evidence="1" id="KW-0472">Membrane</keyword>
<proteinExistence type="predicted"/>
<gene>
    <name evidence="2" type="ORF">FLAG1_08572</name>
</gene>
<reference evidence="2 3" key="1">
    <citation type="submission" date="2015-04" db="EMBL/GenBank/DDBJ databases">
        <title>The draft genome sequence of Fusarium langsethiae, a T-2/HT-2 mycotoxin producer.</title>
        <authorList>
            <person name="Lysoe E."/>
            <person name="Divon H.H."/>
            <person name="Terzi V."/>
            <person name="Orru L."/>
            <person name="Lamontanara A."/>
            <person name="Kolseth A.-K."/>
            <person name="Frandsen R.J."/>
            <person name="Nielsen K."/>
            <person name="Thrane U."/>
        </authorList>
    </citation>
    <scope>NUCLEOTIDE SEQUENCE [LARGE SCALE GENOMIC DNA]</scope>
    <source>
        <strain evidence="2 3">Fl201059</strain>
    </source>
</reference>
<dbReference type="EMBL" id="JXCE01000264">
    <property type="protein sequence ID" value="KPA38589.1"/>
    <property type="molecule type" value="Genomic_DNA"/>
</dbReference>
<evidence type="ECO:0000313" key="3">
    <source>
        <dbReference type="Proteomes" id="UP000037904"/>
    </source>
</evidence>
<feature type="transmembrane region" description="Helical" evidence="1">
    <location>
        <begin position="62"/>
        <end position="85"/>
    </location>
</feature>
<keyword evidence="1" id="KW-0812">Transmembrane</keyword>
<accession>A0A0M9ERU0</accession>
<dbReference type="Proteomes" id="UP000037904">
    <property type="component" value="Unassembled WGS sequence"/>
</dbReference>
<name>A0A0M9ERU0_FUSLA</name>
<dbReference type="OrthoDB" id="5098588at2759"/>
<comment type="caution">
    <text evidence="2">The sequence shown here is derived from an EMBL/GenBank/DDBJ whole genome shotgun (WGS) entry which is preliminary data.</text>
</comment>
<keyword evidence="3" id="KW-1185">Reference proteome</keyword>
<evidence type="ECO:0000256" key="1">
    <source>
        <dbReference type="SAM" id="Phobius"/>
    </source>
</evidence>
<dbReference type="AlphaFoldDB" id="A0A0M9ERU0"/>
<organism evidence="2 3">
    <name type="scientific">Fusarium langsethiae</name>
    <dbReference type="NCBI Taxonomy" id="179993"/>
    <lineage>
        <taxon>Eukaryota</taxon>
        <taxon>Fungi</taxon>
        <taxon>Dikarya</taxon>
        <taxon>Ascomycota</taxon>
        <taxon>Pezizomycotina</taxon>
        <taxon>Sordariomycetes</taxon>
        <taxon>Hypocreomycetidae</taxon>
        <taxon>Hypocreales</taxon>
        <taxon>Nectriaceae</taxon>
        <taxon>Fusarium</taxon>
    </lineage>
</organism>
<keyword evidence="1" id="KW-1133">Transmembrane helix</keyword>
<protein>
    <submittedName>
        <fullName evidence="2">Uncharacterized protein</fullName>
    </submittedName>
</protein>
<evidence type="ECO:0000313" key="2">
    <source>
        <dbReference type="EMBL" id="KPA38589.1"/>
    </source>
</evidence>